<dbReference type="InterPro" id="IPR016639">
    <property type="entry name" value="GST_Omega/GSH"/>
</dbReference>
<dbReference type="InterPro" id="IPR036282">
    <property type="entry name" value="Glutathione-S-Trfase_C_sf"/>
</dbReference>
<feature type="domain" description="GST C-terminal" evidence="1">
    <location>
        <begin position="156"/>
        <end position="287"/>
    </location>
</feature>
<dbReference type="SFLD" id="SFLDG01206">
    <property type="entry name" value="Xi.1"/>
    <property type="match status" value="1"/>
</dbReference>
<dbReference type="InterPro" id="IPR040079">
    <property type="entry name" value="Glutathione_S-Trfase"/>
</dbReference>
<keyword evidence="2" id="KW-0808">Transferase</keyword>
<dbReference type="OrthoDB" id="2309723at2759"/>
<accession>A0A124BY25</accession>
<dbReference type="SFLD" id="SFLDS00019">
    <property type="entry name" value="Glutathione_Transferase_(cytos"/>
    <property type="match status" value="1"/>
</dbReference>
<evidence type="ECO:0000259" key="1">
    <source>
        <dbReference type="PROSITE" id="PS50405"/>
    </source>
</evidence>
<evidence type="ECO:0000313" key="3">
    <source>
        <dbReference type="Proteomes" id="UP000068243"/>
    </source>
</evidence>
<dbReference type="CDD" id="cd03190">
    <property type="entry name" value="GST_C_Omega_like"/>
    <property type="match status" value="1"/>
</dbReference>
<dbReference type="VEuPathDB" id="FungiDB:An03g05540"/>
<reference evidence="3" key="1">
    <citation type="journal article" date="2016" name="Genome Announc.">
        <title>Draft genome sequence of Aspergillus niger strain An76.</title>
        <authorList>
            <person name="Gong W."/>
            <person name="Cheng Z."/>
            <person name="Zhang H."/>
            <person name="Liu L."/>
            <person name="Gao P."/>
            <person name="Wang L."/>
        </authorList>
    </citation>
    <scope>NUCLEOTIDE SEQUENCE [LARGE SCALE GENOMIC DNA]</scope>
    <source>
        <strain evidence="3">An76</strain>
    </source>
</reference>
<dbReference type="PANTHER" id="PTHR32419:SF23">
    <property type="entry name" value="GLUTATHIONE S-TRANSFERASE (EUROFUNG)"/>
    <property type="match status" value="1"/>
</dbReference>
<dbReference type="PaxDb" id="5061-CADANGAP00003478"/>
<dbReference type="SFLD" id="SFLDG01148">
    <property type="entry name" value="Xi_(cytGST)"/>
    <property type="match status" value="1"/>
</dbReference>
<gene>
    <name evidence="2" type="ORF">ABL_06887</name>
</gene>
<dbReference type="Gene3D" id="1.20.1050.10">
    <property type="match status" value="1"/>
</dbReference>
<organism evidence="2 3">
    <name type="scientific">Aspergillus niger</name>
    <dbReference type="NCBI Taxonomy" id="5061"/>
    <lineage>
        <taxon>Eukaryota</taxon>
        <taxon>Fungi</taxon>
        <taxon>Dikarya</taxon>
        <taxon>Ascomycota</taxon>
        <taxon>Pezizomycotina</taxon>
        <taxon>Eurotiomycetes</taxon>
        <taxon>Eurotiomycetidae</taxon>
        <taxon>Eurotiales</taxon>
        <taxon>Aspergillaceae</taxon>
        <taxon>Aspergillus</taxon>
        <taxon>Aspergillus subgen. Circumdati</taxon>
    </lineage>
</organism>
<proteinExistence type="predicted"/>
<dbReference type="PROSITE" id="PS50405">
    <property type="entry name" value="GST_CTER"/>
    <property type="match status" value="1"/>
</dbReference>
<dbReference type="AlphaFoldDB" id="A0A124BY25"/>
<sequence length="420" mass="47190">MTIHQAGTADSWHGIIPSTDFPAEPDRYHLYIGHFCPFAHRVNFVRHLKGLTDIIKTSVVRAYPKGDLKGWPGWKFPESDDEYPGSTVDHLYGEDYLHKVYFRADPEYKGRYSVPLLWDTKAGTAVCNESLQMLRWLPKAFNSQIPSSLAEIDLYPSHLQAQIDAISPWMQSDVNSGVYKAGFADTQEEYDRNVVRVFGALNKLERIVAQNGGPFVLGKEITELDVMLYATLIRFDVVYVEHFKCNLGTIRHDYPVLHNWLKGMYWDVKAARETTDFKHIKENYTKSHWHINPKAITPLGPYPDIEEGVERDWAKLRVGGVKHPAVLEHEASIPDIYLPSFSSTTSLPLTPTRLFQATLYHSTYYHHTKMKFILLSALSLLAVFATANPIDIDVGAVVSGAADAAASVGADVDAAVGDII</sequence>
<dbReference type="EMBL" id="BCMY01000011">
    <property type="protein sequence ID" value="GAQ44226.1"/>
    <property type="molecule type" value="Genomic_DNA"/>
</dbReference>
<dbReference type="InterPro" id="IPR004045">
    <property type="entry name" value="Glutathione_S-Trfase_N"/>
</dbReference>
<dbReference type="OMA" id="LYWNVKG"/>
<dbReference type="Gene3D" id="3.40.30.10">
    <property type="entry name" value="Glutaredoxin"/>
    <property type="match status" value="1"/>
</dbReference>
<protein>
    <submittedName>
        <fullName evidence="2">Glutathione S-transferase</fullName>
    </submittedName>
</protein>
<dbReference type="GO" id="GO:0004364">
    <property type="term" value="F:glutathione transferase activity"/>
    <property type="evidence" value="ECO:0007669"/>
    <property type="project" value="InterPro"/>
</dbReference>
<dbReference type="InterPro" id="IPR047047">
    <property type="entry name" value="GST_Omega-like_C"/>
</dbReference>
<evidence type="ECO:0000313" key="2">
    <source>
        <dbReference type="EMBL" id="GAQ44226.1"/>
    </source>
</evidence>
<dbReference type="Proteomes" id="UP000068243">
    <property type="component" value="Unassembled WGS sequence"/>
</dbReference>
<dbReference type="SUPFAM" id="SSF47616">
    <property type="entry name" value="GST C-terminal domain-like"/>
    <property type="match status" value="1"/>
</dbReference>
<dbReference type="SUPFAM" id="SSF52833">
    <property type="entry name" value="Thioredoxin-like"/>
    <property type="match status" value="1"/>
</dbReference>
<dbReference type="Pfam" id="PF13410">
    <property type="entry name" value="GST_C_2"/>
    <property type="match status" value="1"/>
</dbReference>
<dbReference type="PANTHER" id="PTHR32419">
    <property type="entry name" value="GLUTATHIONYL-HYDROQUINONE REDUCTASE"/>
    <property type="match status" value="1"/>
</dbReference>
<dbReference type="GO" id="GO:0005737">
    <property type="term" value="C:cytoplasm"/>
    <property type="evidence" value="ECO:0007669"/>
    <property type="project" value="TreeGrafter"/>
</dbReference>
<dbReference type="VEuPathDB" id="FungiDB:ASPNIDRAFT2_1186632"/>
<name>A0A124BY25_ASPNG</name>
<dbReference type="Pfam" id="PF13409">
    <property type="entry name" value="GST_N_2"/>
    <property type="match status" value="1"/>
</dbReference>
<dbReference type="InterPro" id="IPR036249">
    <property type="entry name" value="Thioredoxin-like_sf"/>
</dbReference>
<dbReference type="VEuPathDB" id="FungiDB:M747DRAFT_293950"/>
<dbReference type="InterPro" id="IPR010987">
    <property type="entry name" value="Glutathione-S-Trfase_C-like"/>
</dbReference>
<comment type="caution">
    <text evidence="2">The sequence shown here is derived from an EMBL/GenBank/DDBJ whole genome shotgun (WGS) entry which is preliminary data.</text>
</comment>
<dbReference type="VEuPathDB" id="FungiDB:ATCC64974_75180"/>